<dbReference type="AlphaFoldDB" id="A0A915E058"/>
<dbReference type="Pfam" id="PF10558">
    <property type="entry name" value="MTP18"/>
    <property type="match status" value="1"/>
</dbReference>
<dbReference type="PANTHER" id="PTHR11001:SF2">
    <property type="entry name" value="MITOCHONDRIAL FISSION PROCESS PROTEIN 1"/>
    <property type="match status" value="1"/>
</dbReference>
<dbReference type="InterPro" id="IPR019560">
    <property type="entry name" value="Mitochondrial_18_kDa_protein"/>
</dbReference>
<sequence length="185" mass="21156">MDHTHSYIYTVQLTPVTILLSFLEKKLTYDVQQKWGQSDLYRETPIRFLGYANEVGEAFRALVPRNLVRFSYHSLQEEMDRQRRKKKHVALTLLDTLAWQTCASVVLPGITINRLCAGSMFLFHRFSRMSNTTAKLSTTILGLAAIPFIVKPIDALVDVGMDSSLRKMYSINNVEEPLVSKELNT</sequence>
<dbReference type="GO" id="GO:0005739">
    <property type="term" value="C:mitochondrion"/>
    <property type="evidence" value="ECO:0007669"/>
    <property type="project" value="TreeGrafter"/>
</dbReference>
<dbReference type="PANTHER" id="PTHR11001">
    <property type="entry name" value="MITOCHONDRIAL FISSION PROCESS PROTEIN 1"/>
    <property type="match status" value="1"/>
</dbReference>
<evidence type="ECO:0000256" key="3">
    <source>
        <dbReference type="ARBA" id="ARBA00029631"/>
    </source>
</evidence>
<keyword evidence="4" id="KW-0472">Membrane</keyword>
<feature type="transmembrane region" description="Helical" evidence="4">
    <location>
        <begin position="89"/>
        <end position="112"/>
    </location>
</feature>
<dbReference type="Proteomes" id="UP000887574">
    <property type="component" value="Unplaced"/>
</dbReference>
<keyword evidence="5" id="KW-1185">Reference proteome</keyword>
<reference evidence="6" key="1">
    <citation type="submission" date="2022-11" db="UniProtKB">
        <authorList>
            <consortium name="WormBaseParasite"/>
        </authorList>
    </citation>
    <scope>IDENTIFICATION</scope>
</reference>
<evidence type="ECO:0000256" key="2">
    <source>
        <dbReference type="ARBA" id="ARBA00017835"/>
    </source>
</evidence>
<keyword evidence="4" id="KW-0812">Transmembrane</keyword>
<dbReference type="GO" id="GO:0000266">
    <property type="term" value="P:mitochondrial fission"/>
    <property type="evidence" value="ECO:0007669"/>
    <property type="project" value="TreeGrafter"/>
</dbReference>
<proteinExistence type="inferred from homology"/>
<name>A0A915E058_9BILA</name>
<evidence type="ECO:0000256" key="4">
    <source>
        <dbReference type="SAM" id="Phobius"/>
    </source>
</evidence>
<evidence type="ECO:0000313" key="5">
    <source>
        <dbReference type="Proteomes" id="UP000887574"/>
    </source>
</evidence>
<dbReference type="WBParaSite" id="jg25532">
    <property type="protein sequence ID" value="jg25532"/>
    <property type="gene ID" value="jg25532"/>
</dbReference>
<organism evidence="5 6">
    <name type="scientific">Ditylenchus dipsaci</name>
    <dbReference type="NCBI Taxonomy" id="166011"/>
    <lineage>
        <taxon>Eukaryota</taxon>
        <taxon>Metazoa</taxon>
        <taxon>Ecdysozoa</taxon>
        <taxon>Nematoda</taxon>
        <taxon>Chromadorea</taxon>
        <taxon>Rhabditida</taxon>
        <taxon>Tylenchina</taxon>
        <taxon>Tylenchomorpha</taxon>
        <taxon>Sphaerularioidea</taxon>
        <taxon>Anguinidae</taxon>
        <taxon>Anguininae</taxon>
        <taxon>Ditylenchus</taxon>
    </lineage>
</organism>
<keyword evidence="4" id="KW-1133">Transmembrane helix</keyword>
<evidence type="ECO:0000313" key="6">
    <source>
        <dbReference type="WBParaSite" id="jg25532"/>
    </source>
</evidence>
<evidence type="ECO:0000256" key="1">
    <source>
        <dbReference type="ARBA" id="ARBA00009224"/>
    </source>
</evidence>
<protein>
    <recommendedName>
        <fullName evidence="2">Mitochondrial fission process protein 1</fullName>
    </recommendedName>
    <alternativeName>
        <fullName evidence="3">Mitochondrial 18 kDa protein</fullName>
    </alternativeName>
</protein>
<accession>A0A915E058</accession>
<comment type="similarity">
    <text evidence="1">Belongs to the MTFP1 family.</text>
</comment>